<sequence>MNAIGMLFQSVQSPKTLHGDSKGKTTGENTVLFQSLLGDVQTKGEKATGNRLQVNDHGMKNTDNLLTDLREFLSSMVNGSDELESYLNKLTDEANPESNVANIDNMLAELQSLKNMTTGSEELEKMLRNYLLTETKTNSTIDNFVSKQVIPSLGQGYVDEANMTQIQKQFTDIFAKVEAILTQMSNQKDITKAAPKILELLQQWTALEKRMAGSHVLDAVNGSLKNEASKEQTVWNNLLQAFQKRNQLAQKQQYNSDAKVTNVDVAKWISKALDNHGQIDRVIGHQTITTSTQPISRLEQYVIHLNQTQSSHTNNQQVIEQFEKIMKSSRFLSMPNGTNQLNITLRPDNLGEMMVRFTQINGEMAVKIMVTSQAAKEMLESNMHQLRNMFSPHQVVVEKQEATVQQGQDVQKGKSDEQLADHEQNQSEHSDKDDKQQSGNNFETKFQDLLMNEKV</sequence>
<evidence type="ECO:0000313" key="3">
    <source>
        <dbReference type="EMBL" id="PAV30004.1"/>
    </source>
</evidence>
<dbReference type="CDD" id="cd17470">
    <property type="entry name" value="T3SS_Flik_C"/>
    <property type="match status" value="1"/>
</dbReference>
<keyword evidence="4" id="KW-1185">Reference proteome</keyword>
<gene>
    <name evidence="3" type="ORF">CIL05_08995</name>
</gene>
<feature type="compositionally biased region" description="Basic and acidic residues" evidence="1">
    <location>
        <begin position="411"/>
        <end position="436"/>
    </location>
</feature>
<dbReference type="OrthoDB" id="2968951at2"/>
<dbReference type="AlphaFoldDB" id="A0A2A2IFJ2"/>
<evidence type="ECO:0000256" key="1">
    <source>
        <dbReference type="SAM" id="MobiDB-lite"/>
    </source>
</evidence>
<protein>
    <recommendedName>
        <fullName evidence="2">Flagellar hook-length control protein-like C-terminal domain-containing protein</fullName>
    </recommendedName>
</protein>
<reference evidence="3 4" key="1">
    <citation type="submission" date="2017-08" db="EMBL/GenBank/DDBJ databases">
        <title>Virgibacillus indicus sp. nov. and Virgibacillus profoundi sp. nov, two moderately halophilic bacteria isolated from marine sediment by using the Microfluidic Streak Plate.</title>
        <authorList>
            <person name="Xu B."/>
            <person name="Hu B."/>
            <person name="Wang J."/>
            <person name="Zhu Y."/>
            <person name="Huang L."/>
            <person name="Du W."/>
            <person name="Huang Y."/>
        </authorList>
    </citation>
    <scope>NUCLEOTIDE SEQUENCE [LARGE SCALE GENOMIC DNA]</scope>
    <source>
        <strain evidence="3 4">IO3-P3-H5</strain>
    </source>
</reference>
<dbReference type="Pfam" id="PF02120">
    <property type="entry name" value="Flg_hook"/>
    <property type="match status" value="1"/>
</dbReference>
<accession>A0A2A2IFJ2</accession>
<dbReference type="RefSeq" id="WP_095655200.1">
    <property type="nucleotide sequence ID" value="NZ_NPOA01000005.1"/>
</dbReference>
<organism evidence="3 4">
    <name type="scientific">Virgibacillus profundi</name>
    <dbReference type="NCBI Taxonomy" id="2024555"/>
    <lineage>
        <taxon>Bacteria</taxon>
        <taxon>Bacillati</taxon>
        <taxon>Bacillota</taxon>
        <taxon>Bacilli</taxon>
        <taxon>Bacillales</taxon>
        <taxon>Bacillaceae</taxon>
        <taxon>Virgibacillus</taxon>
    </lineage>
</organism>
<dbReference type="InterPro" id="IPR021136">
    <property type="entry name" value="Flagellar_hook_control-like_C"/>
</dbReference>
<dbReference type="Proteomes" id="UP000218887">
    <property type="component" value="Unassembled WGS sequence"/>
</dbReference>
<proteinExistence type="predicted"/>
<feature type="domain" description="Flagellar hook-length control protein-like C-terminal" evidence="2">
    <location>
        <begin position="334"/>
        <end position="411"/>
    </location>
</feature>
<dbReference type="EMBL" id="NPOA01000005">
    <property type="protein sequence ID" value="PAV30004.1"/>
    <property type="molecule type" value="Genomic_DNA"/>
</dbReference>
<evidence type="ECO:0000313" key="4">
    <source>
        <dbReference type="Proteomes" id="UP000218887"/>
    </source>
</evidence>
<dbReference type="Gene3D" id="3.30.750.140">
    <property type="match status" value="1"/>
</dbReference>
<evidence type="ECO:0000259" key="2">
    <source>
        <dbReference type="Pfam" id="PF02120"/>
    </source>
</evidence>
<dbReference type="InterPro" id="IPR038610">
    <property type="entry name" value="FliK-like_C_sf"/>
</dbReference>
<name>A0A2A2IFJ2_9BACI</name>
<feature type="region of interest" description="Disordered" evidence="1">
    <location>
        <begin position="405"/>
        <end position="455"/>
    </location>
</feature>
<comment type="caution">
    <text evidence="3">The sequence shown here is derived from an EMBL/GenBank/DDBJ whole genome shotgun (WGS) entry which is preliminary data.</text>
</comment>